<evidence type="ECO:0000313" key="3">
    <source>
        <dbReference type="EMBL" id="KAG6762291.1"/>
    </source>
</evidence>
<evidence type="ECO:0000313" key="4">
    <source>
        <dbReference type="Proteomes" id="UP000886885"/>
    </source>
</evidence>
<reference evidence="3" key="1">
    <citation type="journal article" date="2020" name="bioRxiv">
        <title>Hybrid origin of Populus tomentosa Carr. identified through genome sequencing and phylogenomic analysis.</title>
        <authorList>
            <person name="An X."/>
            <person name="Gao K."/>
            <person name="Chen Z."/>
            <person name="Li J."/>
            <person name="Yang X."/>
            <person name="Yang X."/>
            <person name="Zhou J."/>
            <person name="Guo T."/>
            <person name="Zhao T."/>
            <person name="Huang S."/>
            <person name="Miao D."/>
            <person name="Khan W.U."/>
            <person name="Rao P."/>
            <person name="Ye M."/>
            <person name="Lei B."/>
            <person name="Liao W."/>
            <person name="Wang J."/>
            <person name="Ji L."/>
            <person name="Li Y."/>
            <person name="Guo B."/>
            <person name="Mustafa N.S."/>
            <person name="Li S."/>
            <person name="Yun Q."/>
            <person name="Keller S.R."/>
            <person name="Mao J."/>
            <person name="Zhang R."/>
            <person name="Strauss S.H."/>
        </authorList>
    </citation>
    <scope>NUCLEOTIDE SEQUENCE</scope>
    <source>
        <strain evidence="3">GM15</strain>
        <tissue evidence="3">Leaf</tissue>
    </source>
</reference>
<feature type="signal peptide" evidence="1">
    <location>
        <begin position="1"/>
        <end position="32"/>
    </location>
</feature>
<keyword evidence="4" id="KW-1185">Reference proteome</keyword>
<evidence type="ECO:0000256" key="1">
    <source>
        <dbReference type="SAM" id="SignalP"/>
    </source>
</evidence>
<accession>A0A8X8CH12</accession>
<feature type="chain" id="PRO_5036446414" description="Bifunctional inhibitor/plant lipid transfer protein/seed storage helical domain-containing protein" evidence="1">
    <location>
        <begin position="33"/>
        <end position="122"/>
    </location>
</feature>
<name>A0A8X8CH12_POPTO</name>
<dbReference type="PANTHER" id="PTHR33286">
    <property type="entry name" value="BIFUNCTIONAL INHIBITOR/LIPID-TRANSFER PROTEIN/SEED STORAGE 2S ALBUMIN SUPERFAMILY PROTEIN"/>
    <property type="match status" value="1"/>
</dbReference>
<dbReference type="Proteomes" id="UP000886885">
    <property type="component" value="Chromosome 9A"/>
</dbReference>
<gene>
    <name evidence="3" type="ORF">POTOM_032783</name>
</gene>
<comment type="caution">
    <text evidence="3">The sequence shown here is derived from an EMBL/GenBank/DDBJ whole genome shotgun (WGS) entry which is preliminary data.</text>
</comment>
<keyword evidence="1" id="KW-0732">Signal</keyword>
<evidence type="ECO:0000259" key="2">
    <source>
        <dbReference type="Pfam" id="PF14368"/>
    </source>
</evidence>
<dbReference type="EMBL" id="JAAWWB010000017">
    <property type="protein sequence ID" value="KAG6762291.1"/>
    <property type="molecule type" value="Genomic_DNA"/>
</dbReference>
<dbReference type="Pfam" id="PF14368">
    <property type="entry name" value="LTP_2"/>
    <property type="match status" value="1"/>
</dbReference>
<proteinExistence type="predicted"/>
<dbReference type="AlphaFoldDB" id="A0A8X8CH12"/>
<sequence length="122" mass="12845">MATTTTHRRHVLALAMLVIVGIHILGNQKVAAASCNETLSSLVSKCSRFVQIPGPRDLPSDACCQAMKQVTVGELPCLCKFVTPAALKVISMEKAVFVARTCGVTVPAGTVCGSYTVPPNFV</sequence>
<dbReference type="OrthoDB" id="653734at2759"/>
<organism evidence="3 4">
    <name type="scientific">Populus tomentosa</name>
    <name type="common">Chinese white poplar</name>
    <dbReference type="NCBI Taxonomy" id="118781"/>
    <lineage>
        <taxon>Eukaryota</taxon>
        <taxon>Viridiplantae</taxon>
        <taxon>Streptophyta</taxon>
        <taxon>Embryophyta</taxon>
        <taxon>Tracheophyta</taxon>
        <taxon>Spermatophyta</taxon>
        <taxon>Magnoliopsida</taxon>
        <taxon>eudicotyledons</taxon>
        <taxon>Gunneridae</taxon>
        <taxon>Pentapetalae</taxon>
        <taxon>rosids</taxon>
        <taxon>fabids</taxon>
        <taxon>Malpighiales</taxon>
        <taxon>Salicaceae</taxon>
        <taxon>Saliceae</taxon>
        <taxon>Populus</taxon>
    </lineage>
</organism>
<dbReference type="PANTHER" id="PTHR33286:SF1">
    <property type="entry name" value="OS01G0800600 PROTEIN"/>
    <property type="match status" value="1"/>
</dbReference>
<feature type="domain" description="Bifunctional inhibitor/plant lipid transfer protein/seed storage helical" evidence="2">
    <location>
        <begin position="15"/>
        <end position="112"/>
    </location>
</feature>
<dbReference type="InterPro" id="IPR016140">
    <property type="entry name" value="Bifunc_inhib/LTP/seed_store"/>
</dbReference>
<protein>
    <recommendedName>
        <fullName evidence="2">Bifunctional inhibitor/plant lipid transfer protein/seed storage helical domain-containing protein</fullName>
    </recommendedName>
</protein>